<protein>
    <submittedName>
        <fullName evidence="1">Uncharacterized protein</fullName>
    </submittedName>
</protein>
<gene>
    <name evidence="1" type="ORF">NQ176_g290</name>
</gene>
<accession>A0ACC1P099</accession>
<evidence type="ECO:0000313" key="1">
    <source>
        <dbReference type="EMBL" id="KAJ2983973.1"/>
    </source>
</evidence>
<organism evidence="1 2">
    <name type="scientific">Zarea fungicola</name>
    <dbReference type="NCBI Taxonomy" id="93591"/>
    <lineage>
        <taxon>Eukaryota</taxon>
        <taxon>Fungi</taxon>
        <taxon>Dikarya</taxon>
        <taxon>Ascomycota</taxon>
        <taxon>Pezizomycotina</taxon>
        <taxon>Sordariomycetes</taxon>
        <taxon>Hypocreomycetidae</taxon>
        <taxon>Hypocreales</taxon>
        <taxon>Cordycipitaceae</taxon>
        <taxon>Zarea</taxon>
    </lineage>
</organism>
<evidence type="ECO:0000313" key="2">
    <source>
        <dbReference type="Proteomes" id="UP001143910"/>
    </source>
</evidence>
<comment type="caution">
    <text evidence="1">The sequence shown here is derived from an EMBL/GenBank/DDBJ whole genome shotgun (WGS) entry which is preliminary data.</text>
</comment>
<proteinExistence type="predicted"/>
<dbReference type="Proteomes" id="UP001143910">
    <property type="component" value="Unassembled WGS sequence"/>
</dbReference>
<dbReference type="EMBL" id="JANJQO010000010">
    <property type="protein sequence ID" value="KAJ2983973.1"/>
    <property type="molecule type" value="Genomic_DNA"/>
</dbReference>
<sequence>MMVVISVVTFALLQAAAASSLSYPQKQACPSPFGNINVHGAHLYPENIEFDPKRCLTYIGNMYDATVSVYDAIQDRITEVITIDGVTGHQEFHVSGLQLDARHDKLSIIANAGAAFDTFGADVSGTNYLVQYDLRTRKVEWKSNLTAVSQGAYGGFQDVEHDAAGNSFVIGSYPSSIVKVSADGKKAEAWYTIANTKTTVSGFSGIAAFNDGRTALVNDDGGRIFVFDLTAKKGTPVHLPLQAGAEPISNNTDASYLPALYKNTVYLVSDDAFGTIVLRSHNNWKTAEKLGVIPNAYAGQAFTTATVQIGDRLYVLSGFFLDNPHTRADFPLYDITDDVNKLLQQ</sequence>
<keyword evidence="2" id="KW-1185">Reference proteome</keyword>
<name>A0ACC1P099_9HYPO</name>
<reference evidence="1" key="1">
    <citation type="submission" date="2022-08" db="EMBL/GenBank/DDBJ databases">
        <title>Genome Sequence of Lecanicillium fungicola.</title>
        <authorList>
            <person name="Buettner E."/>
        </authorList>
    </citation>
    <scope>NUCLEOTIDE SEQUENCE</scope>
    <source>
        <strain evidence="1">Babe33</strain>
    </source>
</reference>